<keyword evidence="2" id="KW-1185">Reference proteome</keyword>
<name>A0A8J8T169_HALGN</name>
<evidence type="ECO:0000313" key="2">
    <source>
        <dbReference type="Proteomes" id="UP000785679"/>
    </source>
</evidence>
<sequence>MNQGVRSVKQMLRDMIKESMLVAFPIGYKAKGSKDILKLVHIEESAKVPQKKCDYFSTSGELIFRKNVKKDEDSGSYEKGYFGLPTPMEVSQDIMVQMPEKSGDIIQAMEIEQYFHADEAREGDIASDSKLVNGHHINIYLKNSFLEQYLSSVGQSMFQLHEERKEHLKLELAFSPHLEPTETCRVYNFINFFHSLNHLTQDQISLDLIDGTQKNVAQNYILLETPTTKQRLRVSNYLDPKGHYQPNLTLAHLSSKLRDLTIPLTKSYKHLSSADYERRDLNLTDLILNTPSTLDINSHNSQSANINEAGSYVKISSETERQGAMLMVYLRDQVEEKVAKEYQQQQVTRLAQKVDEVIEYIVRSSDNKDVSPEIIQIMAGCVRPLLIEFEKCENRQPLKLINM</sequence>
<dbReference type="Proteomes" id="UP000785679">
    <property type="component" value="Unassembled WGS sequence"/>
</dbReference>
<proteinExistence type="predicted"/>
<gene>
    <name evidence="1" type="ORF">FGO68_gene2397</name>
</gene>
<reference evidence="1" key="1">
    <citation type="submission" date="2019-06" db="EMBL/GenBank/DDBJ databases">
        <authorList>
            <person name="Zheng W."/>
        </authorList>
    </citation>
    <scope>NUCLEOTIDE SEQUENCE</scope>
    <source>
        <strain evidence="1">QDHG01</strain>
    </source>
</reference>
<dbReference type="EMBL" id="RRYP01010449">
    <property type="protein sequence ID" value="TNV78379.1"/>
    <property type="molecule type" value="Genomic_DNA"/>
</dbReference>
<dbReference type="AlphaFoldDB" id="A0A8J8T169"/>
<evidence type="ECO:0000313" key="1">
    <source>
        <dbReference type="EMBL" id="TNV78379.1"/>
    </source>
</evidence>
<protein>
    <submittedName>
        <fullName evidence="1">Uncharacterized protein</fullName>
    </submittedName>
</protein>
<accession>A0A8J8T169</accession>
<comment type="caution">
    <text evidence="1">The sequence shown here is derived from an EMBL/GenBank/DDBJ whole genome shotgun (WGS) entry which is preliminary data.</text>
</comment>
<organism evidence="1 2">
    <name type="scientific">Halteria grandinella</name>
    <dbReference type="NCBI Taxonomy" id="5974"/>
    <lineage>
        <taxon>Eukaryota</taxon>
        <taxon>Sar</taxon>
        <taxon>Alveolata</taxon>
        <taxon>Ciliophora</taxon>
        <taxon>Intramacronucleata</taxon>
        <taxon>Spirotrichea</taxon>
        <taxon>Stichotrichia</taxon>
        <taxon>Sporadotrichida</taxon>
        <taxon>Halteriidae</taxon>
        <taxon>Halteria</taxon>
    </lineage>
</organism>